<evidence type="ECO:0000256" key="10">
    <source>
        <dbReference type="SAM" id="MobiDB-lite"/>
    </source>
</evidence>
<comment type="similarity">
    <text evidence="9">Belongs to the SecE/SEC61-gamma family.</text>
</comment>
<keyword evidence="8 9" id="KW-0472">Membrane</keyword>
<dbReference type="HAMAP" id="MF_00422">
    <property type="entry name" value="SecE"/>
    <property type="match status" value="1"/>
</dbReference>
<keyword evidence="2 9" id="KW-0813">Transport</keyword>
<keyword evidence="4 9" id="KW-0812">Transmembrane</keyword>
<comment type="subcellular location">
    <subcellularLocation>
        <location evidence="9">Cell membrane</location>
        <topology evidence="9">Single-pass membrane protein</topology>
    </subcellularLocation>
    <subcellularLocation>
        <location evidence="1">Membrane</location>
    </subcellularLocation>
</comment>
<evidence type="ECO:0000256" key="1">
    <source>
        <dbReference type="ARBA" id="ARBA00004370"/>
    </source>
</evidence>
<evidence type="ECO:0000256" key="5">
    <source>
        <dbReference type="ARBA" id="ARBA00022927"/>
    </source>
</evidence>
<protein>
    <recommendedName>
        <fullName evidence="9">Protein translocase subunit SecE</fullName>
    </recommendedName>
</protein>
<reference evidence="11 12" key="1">
    <citation type="submission" date="2022-01" db="EMBL/GenBank/DDBJ databases">
        <title>Novel bile acid biosynthetic pathways are enriched in the microbiome of centenarians.</title>
        <authorList>
            <person name="Sato Y."/>
            <person name="Atarashi K."/>
            <person name="Plichta R.D."/>
            <person name="Arai Y."/>
            <person name="Sasajima S."/>
            <person name="Kearney M.S."/>
            <person name="Suda W."/>
            <person name="Takeshita K."/>
            <person name="Sasaki T."/>
            <person name="Okamoto S."/>
            <person name="Skelly N.A."/>
            <person name="Okamura Y."/>
            <person name="Vlamakis H."/>
            <person name="Li Y."/>
            <person name="Tanoue T."/>
            <person name="Takei H."/>
            <person name="Nittono H."/>
            <person name="Narushima S."/>
            <person name="Irie J."/>
            <person name="Itoh H."/>
            <person name="Moriya K."/>
            <person name="Sugiura Y."/>
            <person name="Suematsu M."/>
            <person name="Moritoki N."/>
            <person name="Shibata S."/>
            <person name="Littman R.D."/>
            <person name="Fischbach A.M."/>
            <person name="Uwamino Y."/>
            <person name="Inoue T."/>
            <person name="Honda A."/>
            <person name="Hattori M."/>
            <person name="Murai T."/>
            <person name="Xavier J.R."/>
            <person name="Hirose N."/>
            <person name="Honda K."/>
        </authorList>
    </citation>
    <scope>NUCLEOTIDE SEQUENCE [LARGE SCALE GENOMIC DNA]</scope>
    <source>
        <strain evidence="11 12">CE91-St30</strain>
    </source>
</reference>
<dbReference type="InterPro" id="IPR001901">
    <property type="entry name" value="Translocase_SecE/Sec61-g"/>
</dbReference>
<dbReference type="EMBL" id="AP025564">
    <property type="protein sequence ID" value="BDE96785.1"/>
    <property type="molecule type" value="Genomic_DNA"/>
</dbReference>
<dbReference type="RefSeq" id="WP_102377747.1">
    <property type="nucleotide sequence ID" value="NZ_AP025564.1"/>
</dbReference>
<evidence type="ECO:0000313" key="11">
    <source>
        <dbReference type="EMBL" id="BDE96785.1"/>
    </source>
</evidence>
<dbReference type="PANTHER" id="PTHR33910">
    <property type="entry name" value="PROTEIN TRANSLOCASE SUBUNIT SECE"/>
    <property type="match status" value="1"/>
</dbReference>
<evidence type="ECO:0000256" key="9">
    <source>
        <dbReference type="HAMAP-Rule" id="MF_00422"/>
    </source>
</evidence>
<evidence type="ECO:0000256" key="4">
    <source>
        <dbReference type="ARBA" id="ARBA00022692"/>
    </source>
</evidence>
<dbReference type="Gene3D" id="1.20.5.1030">
    <property type="entry name" value="Preprotein translocase secy subunit"/>
    <property type="match status" value="1"/>
</dbReference>
<evidence type="ECO:0000256" key="3">
    <source>
        <dbReference type="ARBA" id="ARBA00022475"/>
    </source>
</evidence>
<dbReference type="InterPro" id="IPR005807">
    <property type="entry name" value="SecE_bac"/>
</dbReference>
<feature type="region of interest" description="Disordered" evidence="10">
    <location>
        <begin position="1"/>
        <end position="85"/>
    </location>
</feature>
<evidence type="ECO:0000256" key="7">
    <source>
        <dbReference type="ARBA" id="ARBA00023010"/>
    </source>
</evidence>
<evidence type="ECO:0000256" key="6">
    <source>
        <dbReference type="ARBA" id="ARBA00022989"/>
    </source>
</evidence>
<proteinExistence type="inferred from homology"/>
<evidence type="ECO:0000256" key="2">
    <source>
        <dbReference type="ARBA" id="ARBA00022448"/>
    </source>
</evidence>
<keyword evidence="5 9" id="KW-0653">Protein transport</keyword>
<organism evidence="11 12">
    <name type="scientific">Raoultibacter timonensis</name>
    <dbReference type="NCBI Taxonomy" id="1907662"/>
    <lineage>
        <taxon>Bacteria</taxon>
        <taxon>Bacillati</taxon>
        <taxon>Actinomycetota</taxon>
        <taxon>Coriobacteriia</taxon>
        <taxon>Eggerthellales</taxon>
        <taxon>Eggerthellaceae</taxon>
        <taxon>Raoultibacter</taxon>
    </lineage>
</organism>
<sequence length="141" mass="15474">MAKKSKTQRAKASAARAAKREQQATVEGAEVEAKDVAEANAEAEKKPKLKLFKKADKAEDPAEKKQVAKKEEKKPEKKPKKPGFLSEVRAEMKRVTWPTKADVLRWSGVVVVALLFFGIYVSVLDNFIVTPVLVAISGLGV</sequence>
<name>A0ABN6MII3_9ACTN</name>
<dbReference type="NCBIfam" id="TIGR00964">
    <property type="entry name" value="secE_bact"/>
    <property type="match status" value="1"/>
</dbReference>
<feature type="compositionally biased region" description="Basic and acidic residues" evidence="10">
    <location>
        <begin position="53"/>
        <end position="75"/>
    </location>
</feature>
<comment type="function">
    <text evidence="9">Essential subunit of the Sec protein translocation channel SecYEG. Clamps together the 2 halves of SecY. May contact the channel plug during translocation.</text>
</comment>
<evidence type="ECO:0000313" key="12">
    <source>
        <dbReference type="Proteomes" id="UP001320544"/>
    </source>
</evidence>
<evidence type="ECO:0000256" key="8">
    <source>
        <dbReference type="ARBA" id="ARBA00023136"/>
    </source>
</evidence>
<dbReference type="PANTHER" id="PTHR33910:SF1">
    <property type="entry name" value="PROTEIN TRANSLOCASE SUBUNIT SECE"/>
    <property type="match status" value="1"/>
</dbReference>
<feature type="compositionally biased region" description="Basic and acidic residues" evidence="10">
    <location>
        <begin position="31"/>
        <end position="46"/>
    </location>
</feature>
<accession>A0ABN6MII3</accession>
<dbReference type="Proteomes" id="UP001320544">
    <property type="component" value="Chromosome"/>
</dbReference>
<feature type="transmembrane region" description="Helical" evidence="9">
    <location>
        <begin position="103"/>
        <end position="123"/>
    </location>
</feature>
<dbReference type="Pfam" id="PF00584">
    <property type="entry name" value="SecE"/>
    <property type="match status" value="1"/>
</dbReference>
<keyword evidence="3 9" id="KW-1003">Cell membrane</keyword>
<dbReference type="InterPro" id="IPR038379">
    <property type="entry name" value="SecE_sf"/>
</dbReference>
<keyword evidence="12" id="KW-1185">Reference proteome</keyword>
<gene>
    <name evidence="9" type="primary">secE</name>
    <name evidence="11" type="ORF">CE91St30_21180</name>
</gene>
<keyword evidence="6 9" id="KW-1133">Transmembrane helix</keyword>
<comment type="subunit">
    <text evidence="9">Component of the Sec protein translocase complex. Heterotrimer consisting of SecY, SecE and SecG subunits. The heterotrimers can form oligomers, although 1 heterotrimer is thought to be able to translocate proteins. Interacts with the ribosome. Interacts with SecDF, and other proteins may be involved. Interacts with SecA.</text>
</comment>
<keyword evidence="7 9" id="KW-0811">Translocation</keyword>